<evidence type="ECO:0000259" key="11">
    <source>
        <dbReference type="PROSITE" id="PS50883"/>
    </source>
</evidence>
<comment type="catalytic activity">
    <reaction evidence="9">
        <text>3',3'-c-di-GMP + H2O = 5'-phosphoguanylyl(3'-&gt;5')guanosine + H(+)</text>
        <dbReference type="Rhea" id="RHEA:24902"/>
        <dbReference type="ChEBI" id="CHEBI:15377"/>
        <dbReference type="ChEBI" id="CHEBI:15378"/>
        <dbReference type="ChEBI" id="CHEBI:58754"/>
        <dbReference type="ChEBI" id="CHEBI:58805"/>
        <dbReference type="EC" id="3.1.4.52"/>
    </reaction>
</comment>
<comment type="caution">
    <text evidence="12">The sequence shown here is derived from an EMBL/GenBank/DDBJ whole genome shotgun (WGS) entry which is preliminary data.</text>
</comment>
<keyword evidence="7 10" id="KW-1133">Transmembrane helix</keyword>
<feature type="transmembrane region" description="Helical" evidence="10">
    <location>
        <begin position="247"/>
        <end position="266"/>
    </location>
</feature>
<gene>
    <name evidence="12" type="ORF">LG219_08795</name>
</gene>
<evidence type="ECO:0000256" key="8">
    <source>
        <dbReference type="ARBA" id="ARBA00023136"/>
    </source>
</evidence>
<sequence>MNSFFVKPMFGSAKAFRVLLIAVCNLSFIALLALLVWQVASYQSRQSIQLLTERGAAMIEQSLRNAYTVLDQISLAPTESCQDIYADLQKISAATPYFRAIYIADSQTQRIFCSSAHALGKIDSPIHTLISDGATQASGIAWHENSLISDREALVIYRKLDNGRVLIGVLDSQYYKDILQLVMGLRVKTITLRVGHLQLVNQGDDFILMPLTAAKNNSTSILIDKLPVKVTAQHNSFQLRKYIETNLPLAFLLAILFLAWSSRWIWLRFGENNHFRQQVIESIQQQQFIAFYQPVIGQQNSIAGVEILARWQHPQHGLLNPDLFIQQAEAQGLLTQIMLSLIQCVEADLSKKPIPAQSRVGINITAQQLNDQAMLNAIFALNAKLKYLDYQLVVELTEEGLVSDPDLANKIIQEMGQAGIMVAIDDFGIGHSSLASLSRFPFHYLKIDKSFIDHIVSREKDQIIVANMVDMARQLNLNVVAEGVENKDQADYLAILGIDYLQGFYFSKPLPMDALSVFQFNTENSAKFPYFH</sequence>
<keyword evidence="4" id="KW-0973">c-di-GMP</keyword>
<evidence type="ECO:0000313" key="13">
    <source>
        <dbReference type="Proteomes" id="UP001198034"/>
    </source>
</evidence>
<accession>A0ABS8BKZ5</accession>
<keyword evidence="5 10" id="KW-0812">Transmembrane</keyword>
<dbReference type="InterPro" id="IPR035919">
    <property type="entry name" value="EAL_sf"/>
</dbReference>
<evidence type="ECO:0000256" key="5">
    <source>
        <dbReference type="ARBA" id="ARBA00022692"/>
    </source>
</evidence>
<reference evidence="12 13" key="1">
    <citation type="submission" date="2021-10" db="EMBL/GenBank/DDBJ databases">
        <authorList>
            <person name="Chen M."/>
        </authorList>
    </citation>
    <scope>NUCLEOTIDE SEQUENCE [LARGE SCALE GENOMIC DNA]</scope>
    <source>
        <strain evidence="12 13">H3-26</strain>
    </source>
</reference>
<dbReference type="EMBL" id="JAJAWG010000004">
    <property type="protein sequence ID" value="MCB5196374.1"/>
    <property type="molecule type" value="Genomic_DNA"/>
</dbReference>
<evidence type="ECO:0000256" key="1">
    <source>
        <dbReference type="ARBA" id="ARBA00004651"/>
    </source>
</evidence>
<evidence type="ECO:0000256" key="6">
    <source>
        <dbReference type="ARBA" id="ARBA00022801"/>
    </source>
</evidence>
<dbReference type="InterPro" id="IPR001633">
    <property type="entry name" value="EAL_dom"/>
</dbReference>
<dbReference type="Proteomes" id="UP001198034">
    <property type="component" value="Unassembled WGS sequence"/>
</dbReference>
<comment type="subcellular location">
    <subcellularLocation>
        <location evidence="1">Cell membrane</location>
        <topology evidence="1">Multi-pass membrane protein</topology>
    </subcellularLocation>
</comment>
<evidence type="ECO:0000256" key="7">
    <source>
        <dbReference type="ARBA" id="ARBA00022989"/>
    </source>
</evidence>
<dbReference type="InterPro" id="IPR050706">
    <property type="entry name" value="Cyclic-di-GMP_PDE-like"/>
</dbReference>
<organism evidence="12 13">
    <name type="scientific">Deefgea salmonis</name>
    <dbReference type="NCBI Taxonomy" id="2875502"/>
    <lineage>
        <taxon>Bacteria</taxon>
        <taxon>Pseudomonadati</taxon>
        <taxon>Pseudomonadota</taxon>
        <taxon>Betaproteobacteria</taxon>
        <taxon>Neisseriales</taxon>
        <taxon>Chitinibacteraceae</taxon>
        <taxon>Deefgea</taxon>
    </lineage>
</organism>
<evidence type="ECO:0000256" key="4">
    <source>
        <dbReference type="ARBA" id="ARBA00022636"/>
    </source>
</evidence>
<dbReference type="RefSeq" id="WP_226764129.1">
    <property type="nucleotide sequence ID" value="NZ_JAJAWG010000004.1"/>
</dbReference>
<evidence type="ECO:0000256" key="3">
    <source>
        <dbReference type="ARBA" id="ARBA00022475"/>
    </source>
</evidence>
<dbReference type="SMART" id="SM00052">
    <property type="entry name" value="EAL"/>
    <property type="match status" value="1"/>
</dbReference>
<evidence type="ECO:0000256" key="10">
    <source>
        <dbReference type="SAM" id="Phobius"/>
    </source>
</evidence>
<feature type="domain" description="EAL" evidence="11">
    <location>
        <begin position="272"/>
        <end position="523"/>
    </location>
</feature>
<dbReference type="SUPFAM" id="SSF141868">
    <property type="entry name" value="EAL domain-like"/>
    <property type="match status" value="1"/>
</dbReference>
<keyword evidence="8 10" id="KW-0472">Membrane</keyword>
<keyword evidence="13" id="KW-1185">Reference proteome</keyword>
<keyword evidence="3" id="KW-1003">Cell membrane</keyword>
<evidence type="ECO:0000313" key="12">
    <source>
        <dbReference type="EMBL" id="MCB5196374.1"/>
    </source>
</evidence>
<dbReference type="CDD" id="cd01948">
    <property type="entry name" value="EAL"/>
    <property type="match status" value="1"/>
</dbReference>
<dbReference type="Gene3D" id="3.20.20.450">
    <property type="entry name" value="EAL domain"/>
    <property type="match status" value="1"/>
</dbReference>
<protein>
    <recommendedName>
        <fullName evidence="2">cyclic-guanylate-specific phosphodiesterase</fullName>
        <ecNumber evidence="2">3.1.4.52</ecNumber>
    </recommendedName>
</protein>
<dbReference type="PROSITE" id="PS50883">
    <property type="entry name" value="EAL"/>
    <property type="match status" value="1"/>
</dbReference>
<proteinExistence type="predicted"/>
<dbReference type="EC" id="3.1.4.52" evidence="2"/>
<dbReference type="InterPro" id="IPR024744">
    <property type="entry name" value="CSS-motif_dom"/>
</dbReference>
<dbReference type="Pfam" id="PF00563">
    <property type="entry name" value="EAL"/>
    <property type="match status" value="1"/>
</dbReference>
<dbReference type="PANTHER" id="PTHR33121:SF79">
    <property type="entry name" value="CYCLIC DI-GMP PHOSPHODIESTERASE PDED-RELATED"/>
    <property type="match status" value="1"/>
</dbReference>
<dbReference type="Pfam" id="PF12792">
    <property type="entry name" value="CSS-motif"/>
    <property type="match status" value="1"/>
</dbReference>
<name>A0ABS8BKZ5_9NEIS</name>
<evidence type="ECO:0000256" key="9">
    <source>
        <dbReference type="ARBA" id="ARBA00034290"/>
    </source>
</evidence>
<dbReference type="PANTHER" id="PTHR33121">
    <property type="entry name" value="CYCLIC DI-GMP PHOSPHODIESTERASE PDEF"/>
    <property type="match status" value="1"/>
</dbReference>
<keyword evidence="6" id="KW-0378">Hydrolase</keyword>
<evidence type="ECO:0000256" key="2">
    <source>
        <dbReference type="ARBA" id="ARBA00012282"/>
    </source>
</evidence>